<keyword evidence="8" id="KW-0539">Nucleus</keyword>
<keyword evidence="5" id="KW-0808">Transferase</keyword>
<dbReference type="CDD" id="cd04301">
    <property type="entry name" value="NAT_SF"/>
    <property type="match status" value="1"/>
</dbReference>
<keyword evidence="9" id="KW-0012">Acyltransferase</keyword>
<evidence type="ECO:0000256" key="7">
    <source>
        <dbReference type="ARBA" id="ARBA00023204"/>
    </source>
</evidence>
<evidence type="ECO:0000313" key="14">
    <source>
        <dbReference type="Proteomes" id="UP000887572"/>
    </source>
</evidence>
<organism evidence="14 15">
    <name type="scientific">Globodera rostochiensis</name>
    <name type="common">Golden nematode worm</name>
    <name type="synonym">Heterodera rostochiensis</name>
    <dbReference type="NCBI Taxonomy" id="31243"/>
    <lineage>
        <taxon>Eukaryota</taxon>
        <taxon>Metazoa</taxon>
        <taxon>Ecdysozoa</taxon>
        <taxon>Nematoda</taxon>
        <taxon>Chromadorea</taxon>
        <taxon>Rhabditida</taxon>
        <taxon>Tylenchina</taxon>
        <taxon>Tylenchomorpha</taxon>
        <taxon>Tylenchoidea</taxon>
        <taxon>Heteroderidae</taxon>
        <taxon>Heteroderinae</taxon>
        <taxon>Globodera</taxon>
    </lineage>
</organism>
<keyword evidence="6" id="KW-0227">DNA damage</keyword>
<dbReference type="Gene3D" id="3.40.630.30">
    <property type="match status" value="1"/>
</dbReference>
<dbReference type="Pfam" id="PF00583">
    <property type="entry name" value="Acetyltransf_1"/>
    <property type="match status" value="1"/>
</dbReference>
<dbReference type="Gene3D" id="3.90.360.10">
    <property type="entry name" value="Histone acetyl transferase 1 (HAT1), N-terminal domain"/>
    <property type="match status" value="1"/>
</dbReference>
<dbReference type="EC" id="2.3.1.48" evidence="3"/>
<feature type="domain" description="N-acetyltransferase" evidence="11">
    <location>
        <begin position="216"/>
        <end position="261"/>
    </location>
</feature>
<dbReference type="InterPro" id="IPR048776">
    <property type="entry name" value="HAT1_C"/>
</dbReference>
<evidence type="ECO:0000256" key="10">
    <source>
        <dbReference type="ARBA" id="ARBA00048017"/>
    </source>
</evidence>
<dbReference type="InterPro" id="IPR016181">
    <property type="entry name" value="Acyl_CoA_acyltransferase"/>
</dbReference>
<evidence type="ECO:0000256" key="1">
    <source>
        <dbReference type="ARBA" id="ARBA00004123"/>
    </source>
</evidence>
<feature type="domain" description="Histone acetyltransferase type B catalytic subunit C-terminal" evidence="13">
    <location>
        <begin position="285"/>
        <end position="336"/>
    </location>
</feature>
<evidence type="ECO:0000256" key="5">
    <source>
        <dbReference type="ARBA" id="ARBA00022679"/>
    </source>
</evidence>
<dbReference type="WBParaSite" id="Gr19_v10_g10714.t1">
    <property type="protein sequence ID" value="Gr19_v10_g10714.t1"/>
    <property type="gene ID" value="Gr19_v10_g10714"/>
</dbReference>
<evidence type="ECO:0000256" key="9">
    <source>
        <dbReference type="ARBA" id="ARBA00023315"/>
    </source>
</evidence>
<comment type="subcellular location">
    <subcellularLocation>
        <location evidence="1">Nucleus</location>
    </subcellularLocation>
</comment>
<dbReference type="Pfam" id="PF10394">
    <property type="entry name" value="Hat1_N"/>
    <property type="match status" value="1"/>
</dbReference>
<evidence type="ECO:0000259" key="13">
    <source>
        <dbReference type="Pfam" id="PF21183"/>
    </source>
</evidence>
<keyword evidence="14" id="KW-1185">Reference proteome</keyword>
<evidence type="ECO:0000259" key="11">
    <source>
        <dbReference type="Pfam" id="PF00583"/>
    </source>
</evidence>
<evidence type="ECO:0000256" key="4">
    <source>
        <dbReference type="ARBA" id="ARBA00021268"/>
    </source>
</evidence>
<evidence type="ECO:0000256" key="3">
    <source>
        <dbReference type="ARBA" id="ARBA00013184"/>
    </source>
</evidence>
<name>A0A914GRG0_GLORO</name>
<comment type="catalytic activity">
    <reaction evidence="10">
        <text>L-lysyl-[protein] + acetyl-CoA = N(6)-acetyl-L-lysyl-[protein] + CoA + H(+)</text>
        <dbReference type="Rhea" id="RHEA:45948"/>
        <dbReference type="Rhea" id="RHEA-COMP:9752"/>
        <dbReference type="Rhea" id="RHEA-COMP:10731"/>
        <dbReference type="ChEBI" id="CHEBI:15378"/>
        <dbReference type="ChEBI" id="CHEBI:29969"/>
        <dbReference type="ChEBI" id="CHEBI:57287"/>
        <dbReference type="ChEBI" id="CHEBI:57288"/>
        <dbReference type="ChEBI" id="CHEBI:61930"/>
        <dbReference type="EC" id="2.3.1.48"/>
    </reaction>
</comment>
<dbReference type="GO" id="GO:0000781">
    <property type="term" value="C:chromosome, telomeric region"/>
    <property type="evidence" value="ECO:0007669"/>
    <property type="project" value="GOC"/>
</dbReference>
<dbReference type="AlphaFoldDB" id="A0A914GRG0"/>
<dbReference type="GO" id="GO:0005634">
    <property type="term" value="C:nucleus"/>
    <property type="evidence" value="ECO:0007669"/>
    <property type="project" value="UniProtKB-SubCell"/>
</dbReference>
<dbReference type="InterPro" id="IPR019467">
    <property type="entry name" value="Hat1_N"/>
</dbReference>
<dbReference type="GO" id="GO:0006281">
    <property type="term" value="P:DNA repair"/>
    <property type="evidence" value="ECO:0007669"/>
    <property type="project" value="UniProtKB-KW"/>
</dbReference>
<dbReference type="InterPro" id="IPR017380">
    <property type="entry name" value="Hist_AcTrfase_B-typ_cat-su"/>
</dbReference>
<evidence type="ECO:0000259" key="12">
    <source>
        <dbReference type="Pfam" id="PF10394"/>
    </source>
</evidence>
<protein>
    <recommendedName>
        <fullName evidence="4">Histone acetyltransferase type B catalytic subunit</fullName>
        <ecNumber evidence="3">2.3.1.48</ecNumber>
    </recommendedName>
</protein>
<evidence type="ECO:0000256" key="2">
    <source>
        <dbReference type="ARBA" id="ARBA00010543"/>
    </source>
</evidence>
<dbReference type="Pfam" id="PF21183">
    <property type="entry name" value="HAT1_C"/>
    <property type="match status" value="1"/>
</dbReference>
<dbReference type="InterPro" id="IPR013523">
    <property type="entry name" value="Hist_AcTrfase_HAT1_C"/>
</dbReference>
<dbReference type="Gene3D" id="1.10.10.390">
    <property type="match status" value="1"/>
</dbReference>
<evidence type="ECO:0000256" key="6">
    <source>
        <dbReference type="ARBA" id="ARBA00022763"/>
    </source>
</evidence>
<evidence type="ECO:0000313" key="15">
    <source>
        <dbReference type="WBParaSite" id="Gr19_v10_g10714.t1"/>
    </source>
</evidence>
<accession>A0A914GRG0</accession>
<sequence length="425" mass="49475">MHDIDEPREVFGQAEDAFVADALEVVRLKFVGSEDEFEASPSFAPEFAHQHFDDSEKIVGYKNIKVTVLYSDPTLFLTSTFEYDEKNNDNTKCDDIEYKIKDALPQTQLDAYLSMEKFKQKLNEQNKFVPFGQLIAKLDLKGSDWEQNFSLYKFEKGHNASESQFDQGSKYLERAQALAYWYIDAVSYTANEEERYLNYFLFELRPSDGGGAPVHRFAGYVNLYRFYHHPDMDRVRIAQMLVAPAYRRKGLGPRLLRAIYDNLCRAESVYDITVESPSDAFQYMRDYVDCANCAKLPEFTPEKLRKGFSNEMREESRKTHKLNKTQCRRVYEILRLSHTNMNIPAEKEAFKTELLKRLKRSMMDQKDGSKLSQALRSDQQSLCFALNSLNPDQQSLQLISLYENTMAGYKMVLARLARYEKNFVV</sequence>
<dbReference type="SUPFAM" id="SSF55729">
    <property type="entry name" value="Acyl-CoA N-acyltransferases (Nat)"/>
    <property type="match status" value="1"/>
</dbReference>
<dbReference type="InterPro" id="IPR000182">
    <property type="entry name" value="GNAT_dom"/>
</dbReference>
<feature type="domain" description="Histone acetyl transferase HAT1 N-terminal" evidence="12">
    <location>
        <begin position="19"/>
        <end position="184"/>
    </location>
</feature>
<reference evidence="15" key="1">
    <citation type="submission" date="2022-11" db="UniProtKB">
        <authorList>
            <consortium name="WormBaseParasite"/>
        </authorList>
    </citation>
    <scope>IDENTIFICATION</scope>
</reference>
<dbReference type="InterPro" id="IPR037113">
    <property type="entry name" value="Hat1_N_sf"/>
</dbReference>
<dbReference type="GO" id="GO:0004402">
    <property type="term" value="F:histone acetyltransferase activity"/>
    <property type="evidence" value="ECO:0007669"/>
    <property type="project" value="InterPro"/>
</dbReference>
<evidence type="ECO:0000256" key="8">
    <source>
        <dbReference type="ARBA" id="ARBA00023242"/>
    </source>
</evidence>
<dbReference type="PANTHER" id="PTHR12046">
    <property type="entry name" value="HISTONE ACETYLTRANSFERASE TYPE B CATALYTIC SUBUNIT"/>
    <property type="match status" value="1"/>
</dbReference>
<proteinExistence type="inferred from homology"/>
<keyword evidence="7" id="KW-0234">DNA repair</keyword>
<dbReference type="GO" id="GO:0042393">
    <property type="term" value="F:histone binding"/>
    <property type="evidence" value="ECO:0007669"/>
    <property type="project" value="InterPro"/>
</dbReference>
<dbReference type="GO" id="GO:0031509">
    <property type="term" value="P:subtelomeric heterochromatin formation"/>
    <property type="evidence" value="ECO:0007669"/>
    <property type="project" value="InterPro"/>
</dbReference>
<comment type="similarity">
    <text evidence="2">Belongs to the HAT1 family.</text>
</comment>
<dbReference type="Proteomes" id="UP000887572">
    <property type="component" value="Unplaced"/>
</dbReference>